<feature type="domain" description="NADP-dependent oxidoreductase" evidence="2">
    <location>
        <begin position="23"/>
        <end position="326"/>
    </location>
</feature>
<evidence type="ECO:0000313" key="4">
    <source>
        <dbReference type="Proteomes" id="UP000070544"/>
    </source>
</evidence>
<organism evidence="3 4">
    <name type="scientific">Gonapodya prolifera (strain JEL478)</name>
    <name type="common">Monoblepharis prolifera</name>
    <dbReference type="NCBI Taxonomy" id="1344416"/>
    <lineage>
        <taxon>Eukaryota</taxon>
        <taxon>Fungi</taxon>
        <taxon>Fungi incertae sedis</taxon>
        <taxon>Chytridiomycota</taxon>
        <taxon>Chytridiomycota incertae sedis</taxon>
        <taxon>Monoblepharidomycetes</taxon>
        <taxon>Monoblepharidales</taxon>
        <taxon>Gonapodyaceae</taxon>
        <taxon>Gonapodya</taxon>
    </lineage>
</organism>
<dbReference type="InterPro" id="IPR023210">
    <property type="entry name" value="NADP_OxRdtase_dom"/>
</dbReference>
<dbReference type="STRING" id="1344416.A0A139B089"/>
<proteinExistence type="predicted"/>
<evidence type="ECO:0000259" key="2">
    <source>
        <dbReference type="Pfam" id="PF00248"/>
    </source>
</evidence>
<dbReference type="Proteomes" id="UP000070544">
    <property type="component" value="Unassembled WGS sequence"/>
</dbReference>
<gene>
    <name evidence="3" type="ORF">M427DRAFT_50737</name>
</gene>
<protein>
    <submittedName>
        <fullName evidence="3">Aldo/keto reductase</fullName>
    </submittedName>
</protein>
<dbReference type="Gene3D" id="3.20.20.100">
    <property type="entry name" value="NADP-dependent oxidoreductase domain"/>
    <property type="match status" value="1"/>
</dbReference>
<reference evidence="3 4" key="1">
    <citation type="journal article" date="2015" name="Genome Biol. Evol.">
        <title>Phylogenomic analyses indicate that early fungi evolved digesting cell walls of algal ancestors of land plants.</title>
        <authorList>
            <person name="Chang Y."/>
            <person name="Wang S."/>
            <person name="Sekimoto S."/>
            <person name="Aerts A.L."/>
            <person name="Choi C."/>
            <person name="Clum A."/>
            <person name="LaButti K.M."/>
            <person name="Lindquist E.A."/>
            <person name="Yee Ngan C."/>
            <person name="Ohm R.A."/>
            <person name="Salamov A.A."/>
            <person name="Grigoriev I.V."/>
            <person name="Spatafora J.W."/>
            <person name="Berbee M.L."/>
        </authorList>
    </citation>
    <scope>NUCLEOTIDE SEQUENCE [LARGE SCALE GENOMIC DNA]</scope>
    <source>
        <strain evidence="3 4">JEL478</strain>
    </source>
</reference>
<dbReference type="Pfam" id="PF00248">
    <property type="entry name" value="Aldo_ket_red"/>
    <property type="match status" value="1"/>
</dbReference>
<name>A0A139B089_GONPJ</name>
<dbReference type="InterPro" id="IPR050791">
    <property type="entry name" value="Aldo-Keto_reductase"/>
</dbReference>
<dbReference type="EMBL" id="KQ965731">
    <property type="protein sequence ID" value="KXS22412.1"/>
    <property type="molecule type" value="Genomic_DNA"/>
</dbReference>
<dbReference type="OMA" id="IDLYQPC"/>
<dbReference type="PANTHER" id="PTHR43625:SF40">
    <property type="entry name" value="ALDO-KETO REDUCTASE YAKC [NADP(+)]"/>
    <property type="match status" value="1"/>
</dbReference>
<keyword evidence="4" id="KW-1185">Reference proteome</keyword>
<accession>A0A139B089</accession>
<dbReference type="AlphaFoldDB" id="A0A139B089"/>
<dbReference type="PANTHER" id="PTHR43625">
    <property type="entry name" value="AFLATOXIN B1 ALDEHYDE REDUCTASE"/>
    <property type="match status" value="1"/>
</dbReference>
<dbReference type="GO" id="GO:0016491">
    <property type="term" value="F:oxidoreductase activity"/>
    <property type="evidence" value="ECO:0007669"/>
    <property type="project" value="UniProtKB-KW"/>
</dbReference>
<sequence>MTFTSVPKRQVILDGKSYSLSSIGLGCMSFSLPAMQGQDPATIETAALEVIGKSLEMGVNIVNTATFYGPDGHNEKLLAKAIAKFGREKFFITDKFGVLHNRTTNAFEFSAPDSVAEECDASLKRLGTDYIDVYIPARVNPEVPIEKTMEQLAALQAAGKIRHIGLSEANAATIRRAHKIAPISFLEIEYSLWETQIEQVVLPCCRELGIKILAYSPLGRGFLTGTVKREDLGERDFRKMTPRFQGENFDNNKSTFLTPIEDIANRMSTESGEAVKPSQVALAWVLSRGEDIFPIPGTKRVQLLEENLKAAAIKLSSGDLTTLDTVVREGAAVGGRYPEFAAHMLQDLTVDSKAN</sequence>
<evidence type="ECO:0000313" key="3">
    <source>
        <dbReference type="EMBL" id="KXS22412.1"/>
    </source>
</evidence>
<keyword evidence="1" id="KW-0560">Oxidoreductase</keyword>
<evidence type="ECO:0000256" key="1">
    <source>
        <dbReference type="ARBA" id="ARBA00023002"/>
    </source>
</evidence>
<dbReference type="OrthoDB" id="37537at2759"/>
<dbReference type="SUPFAM" id="SSF51430">
    <property type="entry name" value="NAD(P)-linked oxidoreductase"/>
    <property type="match status" value="1"/>
</dbReference>
<dbReference type="GO" id="GO:0005737">
    <property type="term" value="C:cytoplasm"/>
    <property type="evidence" value="ECO:0007669"/>
    <property type="project" value="TreeGrafter"/>
</dbReference>
<dbReference type="InterPro" id="IPR036812">
    <property type="entry name" value="NAD(P)_OxRdtase_dom_sf"/>
</dbReference>